<name>A0A8H7PP33_MORIS</name>
<dbReference type="OrthoDB" id="2422436at2759"/>
<dbReference type="Proteomes" id="UP000654370">
    <property type="component" value="Unassembled WGS sequence"/>
</dbReference>
<evidence type="ECO:0000313" key="2">
    <source>
        <dbReference type="EMBL" id="KAG2177794.1"/>
    </source>
</evidence>
<gene>
    <name evidence="2" type="ORF">INT43_003041</name>
</gene>
<proteinExistence type="predicted"/>
<dbReference type="EMBL" id="JAEPQZ010000008">
    <property type="protein sequence ID" value="KAG2177794.1"/>
    <property type="molecule type" value="Genomic_DNA"/>
</dbReference>
<accession>A0A8H7PP33</accession>
<feature type="compositionally biased region" description="Acidic residues" evidence="1">
    <location>
        <begin position="245"/>
        <end position="256"/>
    </location>
</feature>
<feature type="compositionally biased region" description="Basic and acidic residues" evidence="1">
    <location>
        <begin position="197"/>
        <end position="212"/>
    </location>
</feature>
<comment type="caution">
    <text evidence="2">The sequence shown here is derived from an EMBL/GenBank/DDBJ whole genome shotgun (WGS) entry which is preliminary data.</text>
</comment>
<organism evidence="2 3">
    <name type="scientific">Mortierella isabellina</name>
    <name type="common">Filamentous fungus</name>
    <name type="synonym">Umbelopsis isabellina</name>
    <dbReference type="NCBI Taxonomy" id="91625"/>
    <lineage>
        <taxon>Eukaryota</taxon>
        <taxon>Fungi</taxon>
        <taxon>Fungi incertae sedis</taxon>
        <taxon>Mucoromycota</taxon>
        <taxon>Mucoromycotina</taxon>
        <taxon>Umbelopsidomycetes</taxon>
        <taxon>Umbelopsidales</taxon>
        <taxon>Umbelopsidaceae</taxon>
        <taxon>Umbelopsis</taxon>
    </lineage>
</organism>
<reference evidence="2" key="1">
    <citation type="submission" date="2020-12" db="EMBL/GenBank/DDBJ databases">
        <title>Metabolic potential, ecology and presence of endohyphal bacteria is reflected in genomic diversity of Mucoromycotina.</title>
        <authorList>
            <person name="Muszewska A."/>
            <person name="Okrasinska A."/>
            <person name="Steczkiewicz K."/>
            <person name="Drgas O."/>
            <person name="Orlowska M."/>
            <person name="Perlinska-Lenart U."/>
            <person name="Aleksandrzak-Piekarczyk T."/>
            <person name="Szatraj K."/>
            <person name="Zielenkiewicz U."/>
            <person name="Pilsyk S."/>
            <person name="Malc E."/>
            <person name="Mieczkowski P."/>
            <person name="Kruszewska J.S."/>
            <person name="Biernat P."/>
            <person name="Pawlowska J."/>
        </authorList>
    </citation>
    <scope>NUCLEOTIDE SEQUENCE</scope>
    <source>
        <strain evidence="2">WA0000067209</strain>
    </source>
</reference>
<feature type="compositionally biased region" description="Basic and acidic residues" evidence="1">
    <location>
        <begin position="219"/>
        <end position="231"/>
    </location>
</feature>
<protein>
    <submittedName>
        <fullName evidence="2">Uncharacterized protein</fullName>
    </submittedName>
</protein>
<feature type="region of interest" description="Disordered" evidence="1">
    <location>
        <begin position="176"/>
        <end position="266"/>
    </location>
</feature>
<feature type="compositionally biased region" description="Acidic residues" evidence="1">
    <location>
        <begin position="179"/>
        <end position="196"/>
    </location>
</feature>
<keyword evidence="3" id="KW-1185">Reference proteome</keyword>
<sequence length="456" mass="52645">MSGIIDAFGFKSRHTLYSGTITGDPTLKDSNANKRYIQKRLLDCFLLRKHKEALLLLDALLVDRDEKINIYWKALAGLVLDLFPDRAEQVLGGSFNSLHPMMANDVKDQAQNAMLRYLASKGNHKDVLEWLQMHNNLKNTTAQKVAALSSLKQIDPDWNTIESTKKVHPAAVAKLLGTDDPDSEQDSSDSEVDGDEDNGKNEDRPHETMMAEKKRKHSADHGQTARDNTRDGKKKRKKRRQYSSDVEEDTDEDYVEDPDRISKETGWSMPPRTFHFNMKGANDALSAVIHGRFKSEDAAEQAIVDFYDALQTAMDQSVDNLPLIRILLPYFSHYSEEWFELMKRHCRVDPAGDVNMIKRLEHRCRKLLKSANHEPDQEKYTNTMVELLLERIGYACYDQWTLNKTIQWLDLCGPNVRRRVCRREAWIYRFLQAECQRAPPDTVSLIEKLQKYFKKP</sequence>
<evidence type="ECO:0000256" key="1">
    <source>
        <dbReference type="SAM" id="MobiDB-lite"/>
    </source>
</evidence>
<dbReference type="AlphaFoldDB" id="A0A8H7PP33"/>
<evidence type="ECO:0000313" key="3">
    <source>
        <dbReference type="Proteomes" id="UP000654370"/>
    </source>
</evidence>
<feature type="compositionally biased region" description="Basic residues" evidence="1">
    <location>
        <begin position="232"/>
        <end position="241"/>
    </location>
</feature>